<proteinExistence type="predicted"/>
<dbReference type="Proteomes" id="UP001301152">
    <property type="component" value="Unassembled WGS sequence"/>
</dbReference>
<sequence>MKKFAVFYHIWAPAESNSWILLVDEQIKNLISSGLAYNSEVFCCINSERHKEIEEYVSQYKFLNIIESSNDLRQYEAFTLKHLYELSFERENFEAVMYFHTKGIRHFSNPTEYHVVKNVNSWRKFLEYGTINKWRESVSQLQSHDVSGANFHVHPRKHFQGNFWWSRTDYIRRLEHPLSKCFADVSFCHPEQLERVSCEMWIGSGDPRWFSIYNYPFFIDGENNSFDLYNYDIFPKYLQNSF</sequence>
<evidence type="ECO:0000313" key="2">
    <source>
        <dbReference type="Proteomes" id="UP001301152"/>
    </source>
</evidence>
<dbReference type="EMBL" id="JAPIUZ010000023">
    <property type="protein sequence ID" value="MCX2564827.1"/>
    <property type="molecule type" value="Genomic_DNA"/>
</dbReference>
<comment type="caution">
    <text evidence="1">The sequence shown here is derived from an EMBL/GenBank/DDBJ whole genome shotgun (WGS) entry which is preliminary data.</text>
</comment>
<organism evidence="1 2">
    <name type="scientific">Acetobacter thailandicus</name>
    <dbReference type="NCBI Taxonomy" id="1502842"/>
    <lineage>
        <taxon>Bacteria</taxon>
        <taxon>Pseudomonadati</taxon>
        <taxon>Pseudomonadota</taxon>
        <taxon>Alphaproteobacteria</taxon>
        <taxon>Acetobacterales</taxon>
        <taxon>Acetobacteraceae</taxon>
        <taxon>Acetobacter</taxon>
    </lineage>
</organism>
<dbReference type="RefSeq" id="WP_173560458.1">
    <property type="nucleotide sequence ID" value="NZ_JAPIUZ010000023.1"/>
</dbReference>
<name>A0ABT3QHS3_9PROT</name>
<protein>
    <submittedName>
        <fullName evidence="1">Uncharacterized protein</fullName>
    </submittedName>
</protein>
<reference evidence="1 2" key="1">
    <citation type="submission" date="2022-11" db="EMBL/GenBank/DDBJ databases">
        <title>Genome sequencing of Acetobacter type strain.</title>
        <authorList>
            <person name="Heo J."/>
            <person name="Lee D."/>
            <person name="Han B.-H."/>
            <person name="Hong S.-B."/>
            <person name="Kwon S.-W."/>
        </authorList>
    </citation>
    <scope>NUCLEOTIDE SEQUENCE [LARGE SCALE GENOMIC DNA]</scope>
    <source>
        <strain evidence="1 2">KACC 21253</strain>
    </source>
</reference>
<evidence type="ECO:0000313" key="1">
    <source>
        <dbReference type="EMBL" id="MCX2564827.1"/>
    </source>
</evidence>
<accession>A0ABT3QHS3</accession>
<keyword evidence="2" id="KW-1185">Reference proteome</keyword>
<gene>
    <name evidence="1" type="ORF">OQ497_12925</name>
</gene>